<dbReference type="Gene3D" id="3.40.50.2000">
    <property type="entry name" value="Glycogen Phosphorylase B"/>
    <property type="match status" value="2"/>
</dbReference>
<gene>
    <name evidence="3" type="ORF">ES711_06135</name>
</gene>
<dbReference type="GO" id="GO:0016757">
    <property type="term" value="F:glycosyltransferase activity"/>
    <property type="evidence" value="ECO:0007669"/>
    <property type="project" value="InterPro"/>
</dbReference>
<dbReference type="CDD" id="cd03801">
    <property type="entry name" value="GT4_PimA-like"/>
    <property type="match status" value="1"/>
</dbReference>
<dbReference type="SUPFAM" id="SSF53756">
    <property type="entry name" value="UDP-Glycosyltransferase/glycogen phosphorylase"/>
    <property type="match status" value="1"/>
</dbReference>
<dbReference type="PANTHER" id="PTHR45947:SF3">
    <property type="entry name" value="SULFOQUINOVOSYL TRANSFERASE SQD2"/>
    <property type="match status" value="1"/>
</dbReference>
<name>A0A5C7ALM7_9FLAO</name>
<evidence type="ECO:0000259" key="1">
    <source>
        <dbReference type="Pfam" id="PF00534"/>
    </source>
</evidence>
<keyword evidence="4" id="KW-1185">Reference proteome</keyword>
<evidence type="ECO:0000313" key="4">
    <source>
        <dbReference type="Proteomes" id="UP000321734"/>
    </source>
</evidence>
<evidence type="ECO:0000313" key="3">
    <source>
        <dbReference type="EMBL" id="TXE09498.1"/>
    </source>
</evidence>
<dbReference type="InterPro" id="IPR028098">
    <property type="entry name" value="Glyco_trans_4-like_N"/>
</dbReference>
<accession>A0A5C7ALM7</accession>
<dbReference type="AlphaFoldDB" id="A0A5C7ALM7"/>
<protein>
    <submittedName>
        <fullName evidence="3">Glycosyltransferase family 4 protein</fullName>
    </submittedName>
</protein>
<dbReference type="Pfam" id="PF00534">
    <property type="entry name" value="Glycos_transf_1"/>
    <property type="match status" value="1"/>
</dbReference>
<organism evidence="3 4">
    <name type="scientific">Gelidibacter salicanalis</name>
    <dbReference type="NCBI Taxonomy" id="291193"/>
    <lineage>
        <taxon>Bacteria</taxon>
        <taxon>Pseudomonadati</taxon>
        <taxon>Bacteroidota</taxon>
        <taxon>Flavobacteriia</taxon>
        <taxon>Flavobacteriales</taxon>
        <taxon>Flavobacteriaceae</taxon>
        <taxon>Gelidibacter</taxon>
    </lineage>
</organism>
<dbReference type="InterPro" id="IPR001296">
    <property type="entry name" value="Glyco_trans_1"/>
</dbReference>
<evidence type="ECO:0000259" key="2">
    <source>
        <dbReference type="Pfam" id="PF13439"/>
    </source>
</evidence>
<dbReference type="Proteomes" id="UP000321734">
    <property type="component" value="Unassembled WGS sequence"/>
</dbReference>
<keyword evidence="3" id="KW-0808">Transferase</keyword>
<dbReference type="RefSeq" id="WP_146891417.1">
    <property type="nucleotide sequence ID" value="NZ_VORX01000002.1"/>
</dbReference>
<sequence>MNILHLSGVSNWGGGEYHIENLCKELALTNPEVQTTVFCVKDGPFHHRLKETNIDFVTAPLLLKIDLRYSLKLGQICKSRHIDLIHIHDTTALQLAIIADKIYKLPPFIFSKKTSFEIKQRKKTLYKYNYPKIKKILCVSKETQRISEKAIVDHHKLVTIYHGTNLKTKSDQTPFKLRDKFVVAKDTLIIGNVANHIRAKDLDTLIDVADQLINHDKQTQFIFVQIGTFTERTDALLERITSLQLTKHIMFMGYTEKASNFIPQFDVSLMTSQSEGVPQFIYESMYHKVPVVSTDVGGIPEIIEHGVNGLLAPAHDFKALSESVLKLATNPNLRDKFVEASYHKVTQNFTTSKMAQQTLDIYREILKIH</sequence>
<dbReference type="OrthoDB" id="1522162at2"/>
<dbReference type="Pfam" id="PF13439">
    <property type="entry name" value="Glyco_transf_4"/>
    <property type="match status" value="1"/>
</dbReference>
<proteinExistence type="predicted"/>
<comment type="caution">
    <text evidence="3">The sequence shown here is derived from an EMBL/GenBank/DDBJ whole genome shotgun (WGS) entry which is preliminary data.</text>
</comment>
<dbReference type="PANTHER" id="PTHR45947">
    <property type="entry name" value="SULFOQUINOVOSYL TRANSFERASE SQD2"/>
    <property type="match status" value="1"/>
</dbReference>
<dbReference type="InterPro" id="IPR050194">
    <property type="entry name" value="Glycosyltransferase_grp1"/>
</dbReference>
<feature type="domain" description="Glycosyl transferase family 1" evidence="1">
    <location>
        <begin position="177"/>
        <end position="343"/>
    </location>
</feature>
<dbReference type="EMBL" id="VORX01000002">
    <property type="protein sequence ID" value="TXE09498.1"/>
    <property type="molecule type" value="Genomic_DNA"/>
</dbReference>
<reference evidence="3 4" key="1">
    <citation type="submission" date="2019-08" db="EMBL/GenBank/DDBJ databases">
        <title>Genome sequence of Gelidibacter salicanalis IC162T.</title>
        <authorList>
            <person name="Bowman J.P."/>
        </authorList>
    </citation>
    <scope>NUCLEOTIDE SEQUENCE [LARGE SCALE GENOMIC DNA]</scope>
    <source>
        <strain evidence="3 4">IC162</strain>
    </source>
</reference>
<feature type="domain" description="Glycosyltransferase subfamily 4-like N-terminal" evidence="2">
    <location>
        <begin position="12"/>
        <end position="166"/>
    </location>
</feature>